<keyword evidence="2" id="KW-1185">Reference proteome</keyword>
<dbReference type="EMBL" id="CP111024">
    <property type="protein sequence ID" value="WAR24152.1"/>
    <property type="molecule type" value="Genomic_DNA"/>
</dbReference>
<sequence length="162" mass="18139">MDMAGNVLRHMLDKDIRAIAAKRPLYVAFSKIFDGIILPDLNGNTVTALDLEFKPMWTYSDIDLKGPRSLMIAPDGNILVCCYNSNNIHIISNKGEKIKVILRKEDGINNPYAAAVIGRTLLVTENGNELKNQANPVSKLTLPPIDYANCAQSYRKWRKHVD</sequence>
<accession>A0ABY7FRE8</accession>
<dbReference type="Gene3D" id="2.120.10.30">
    <property type="entry name" value="TolB, C-terminal domain"/>
    <property type="match status" value="1"/>
</dbReference>
<proteinExistence type="predicted"/>
<evidence type="ECO:0000313" key="1">
    <source>
        <dbReference type="EMBL" id="WAR24152.1"/>
    </source>
</evidence>
<dbReference type="InterPro" id="IPR011042">
    <property type="entry name" value="6-blade_b-propeller_TolB-like"/>
</dbReference>
<organism evidence="1 2">
    <name type="scientific">Mya arenaria</name>
    <name type="common">Soft-shell clam</name>
    <dbReference type="NCBI Taxonomy" id="6604"/>
    <lineage>
        <taxon>Eukaryota</taxon>
        <taxon>Metazoa</taxon>
        <taxon>Spiralia</taxon>
        <taxon>Lophotrochozoa</taxon>
        <taxon>Mollusca</taxon>
        <taxon>Bivalvia</taxon>
        <taxon>Autobranchia</taxon>
        <taxon>Heteroconchia</taxon>
        <taxon>Euheterodonta</taxon>
        <taxon>Imparidentia</taxon>
        <taxon>Neoheterodontei</taxon>
        <taxon>Myida</taxon>
        <taxon>Myoidea</taxon>
        <taxon>Myidae</taxon>
        <taxon>Mya</taxon>
    </lineage>
</organism>
<gene>
    <name evidence="1" type="ORF">MAR_037821</name>
</gene>
<protein>
    <submittedName>
        <fullName evidence="1">Uncharacterized protein</fullName>
    </submittedName>
</protein>
<dbReference type="Proteomes" id="UP001164746">
    <property type="component" value="Chromosome 13"/>
</dbReference>
<name>A0ABY7FRE8_MYAAR</name>
<dbReference type="SUPFAM" id="SSF63825">
    <property type="entry name" value="YWTD domain"/>
    <property type="match status" value="1"/>
</dbReference>
<reference evidence="1" key="1">
    <citation type="submission" date="2022-11" db="EMBL/GenBank/DDBJ databases">
        <title>Centuries of genome instability and evolution in soft-shell clam transmissible cancer (bioRxiv).</title>
        <authorList>
            <person name="Hart S.F.M."/>
            <person name="Yonemitsu M.A."/>
            <person name="Giersch R.M."/>
            <person name="Beal B.F."/>
            <person name="Arriagada G."/>
            <person name="Davis B.W."/>
            <person name="Ostrander E.A."/>
            <person name="Goff S.P."/>
            <person name="Metzger M.J."/>
        </authorList>
    </citation>
    <scope>NUCLEOTIDE SEQUENCE</scope>
    <source>
        <strain evidence="1">MELC-2E11</strain>
        <tissue evidence="1">Siphon/mantle</tissue>
    </source>
</reference>
<evidence type="ECO:0000313" key="2">
    <source>
        <dbReference type="Proteomes" id="UP001164746"/>
    </source>
</evidence>